<protein>
    <submittedName>
        <fullName evidence="2">Uncharacterized protein</fullName>
    </submittedName>
</protein>
<comment type="caution">
    <text evidence="2">The sequence shown here is derived from an EMBL/GenBank/DDBJ whole genome shotgun (WGS) entry which is preliminary data.</text>
</comment>
<reference evidence="2 3" key="1">
    <citation type="submission" date="2021-06" db="EMBL/GenBank/DDBJ databases">
        <authorList>
            <person name="Palmer J.M."/>
        </authorList>
    </citation>
    <scope>NUCLEOTIDE SEQUENCE [LARGE SCALE GENOMIC DNA]</scope>
    <source>
        <strain evidence="2 3">MEX-2019</strain>
        <tissue evidence="2">Muscle</tissue>
    </source>
</reference>
<evidence type="ECO:0000313" key="2">
    <source>
        <dbReference type="EMBL" id="KAK5607547.1"/>
    </source>
</evidence>
<dbReference type="AlphaFoldDB" id="A0AAV9RF35"/>
<keyword evidence="1" id="KW-0472">Membrane</keyword>
<feature type="transmembrane region" description="Helical" evidence="1">
    <location>
        <begin position="7"/>
        <end position="30"/>
    </location>
</feature>
<keyword evidence="1" id="KW-0812">Transmembrane</keyword>
<proteinExistence type="predicted"/>
<organism evidence="2 3">
    <name type="scientific">Crenichthys baileyi</name>
    <name type="common">White River springfish</name>
    <dbReference type="NCBI Taxonomy" id="28760"/>
    <lineage>
        <taxon>Eukaryota</taxon>
        <taxon>Metazoa</taxon>
        <taxon>Chordata</taxon>
        <taxon>Craniata</taxon>
        <taxon>Vertebrata</taxon>
        <taxon>Euteleostomi</taxon>
        <taxon>Actinopterygii</taxon>
        <taxon>Neopterygii</taxon>
        <taxon>Teleostei</taxon>
        <taxon>Neoteleostei</taxon>
        <taxon>Acanthomorphata</taxon>
        <taxon>Ovalentaria</taxon>
        <taxon>Atherinomorphae</taxon>
        <taxon>Cyprinodontiformes</taxon>
        <taxon>Goodeidae</taxon>
        <taxon>Crenichthys</taxon>
    </lineage>
</organism>
<dbReference type="EMBL" id="JAHHUM010002021">
    <property type="protein sequence ID" value="KAK5607547.1"/>
    <property type="molecule type" value="Genomic_DNA"/>
</dbReference>
<evidence type="ECO:0000313" key="3">
    <source>
        <dbReference type="Proteomes" id="UP001311232"/>
    </source>
</evidence>
<gene>
    <name evidence="2" type="ORF">CRENBAI_016826</name>
</gene>
<keyword evidence="3" id="KW-1185">Reference proteome</keyword>
<sequence length="118" mass="13725">MHRLMQWFIFICYPWTVPISFILLHVTLIVHPQTSSQDFISFSGLMARLQPGKKALFYSAPSTWTALQQDLRPSMLIPLRGLFIRYRRSFLPTAISVCNGSLKKPAEYELQHLISLWD</sequence>
<accession>A0AAV9RF35</accession>
<keyword evidence="1" id="KW-1133">Transmembrane helix</keyword>
<evidence type="ECO:0000256" key="1">
    <source>
        <dbReference type="SAM" id="Phobius"/>
    </source>
</evidence>
<dbReference type="Proteomes" id="UP001311232">
    <property type="component" value="Unassembled WGS sequence"/>
</dbReference>
<name>A0AAV9RF35_9TELE</name>